<evidence type="ECO:0000256" key="5">
    <source>
        <dbReference type="ARBA" id="ARBA00022679"/>
    </source>
</evidence>
<dbReference type="InterPro" id="IPR036097">
    <property type="entry name" value="HisK_dim/P_sf"/>
</dbReference>
<dbReference type="EMBL" id="BNDW01000117">
    <property type="protein sequence ID" value="GHI27417.1"/>
    <property type="molecule type" value="Genomic_DNA"/>
</dbReference>
<reference evidence="14" key="1">
    <citation type="submission" date="2024-05" db="EMBL/GenBank/DDBJ databases">
        <title>Whole genome shotgun sequence of Streptomyces hydrogenans NBRC 13475.</title>
        <authorList>
            <person name="Komaki H."/>
            <person name="Tamura T."/>
        </authorList>
    </citation>
    <scope>NUCLEOTIDE SEQUENCE</scope>
    <source>
        <strain evidence="14">NBRC 13475</strain>
    </source>
</reference>
<dbReference type="InterPro" id="IPR036890">
    <property type="entry name" value="HATPase_C_sf"/>
</dbReference>
<keyword evidence="11" id="KW-0472">Membrane</keyword>
<dbReference type="PANTHER" id="PTHR45436:SF5">
    <property type="entry name" value="SENSOR HISTIDINE KINASE TRCS"/>
    <property type="match status" value="1"/>
</dbReference>
<evidence type="ECO:0000256" key="6">
    <source>
        <dbReference type="ARBA" id="ARBA00022692"/>
    </source>
</evidence>
<dbReference type="GO" id="GO:0016301">
    <property type="term" value="F:kinase activity"/>
    <property type="evidence" value="ECO:0007669"/>
    <property type="project" value="UniProtKB-KW"/>
</dbReference>
<keyword evidence="5" id="KW-0808">Transferase</keyword>
<evidence type="ECO:0000256" key="1">
    <source>
        <dbReference type="ARBA" id="ARBA00000085"/>
    </source>
</evidence>
<dbReference type="Gene3D" id="1.10.287.130">
    <property type="match status" value="1"/>
</dbReference>
<evidence type="ECO:0000259" key="12">
    <source>
        <dbReference type="PROSITE" id="PS50109"/>
    </source>
</evidence>
<dbReference type="InterPro" id="IPR050428">
    <property type="entry name" value="TCS_sensor_his_kinase"/>
</dbReference>
<dbReference type="RefSeq" id="WP_190221806.1">
    <property type="nucleotide sequence ID" value="NZ_BNBS01000005.1"/>
</dbReference>
<feature type="compositionally biased region" description="Basic and acidic residues" evidence="10">
    <location>
        <begin position="431"/>
        <end position="453"/>
    </location>
</feature>
<evidence type="ECO:0000259" key="13">
    <source>
        <dbReference type="PROSITE" id="PS50885"/>
    </source>
</evidence>
<evidence type="ECO:0000256" key="4">
    <source>
        <dbReference type="ARBA" id="ARBA00022553"/>
    </source>
</evidence>
<evidence type="ECO:0000313" key="15">
    <source>
        <dbReference type="Proteomes" id="UP001052739"/>
    </source>
</evidence>
<proteinExistence type="predicted"/>
<feature type="region of interest" description="Disordered" evidence="10">
    <location>
        <begin position="410"/>
        <end position="453"/>
    </location>
</feature>
<dbReference type="SUPFAM" id="SSF158472">
    <property type="entry name" value="HAMP domain-like"/>
    <property type="match status" value="1"/>
</dbReference>
<keyword evidence="8 11" id="KW-1133">Transmembrane helix</keyword>
<dbReference type="InterPro" id="IPR003660">
    <property type="entry name" value="HAMP_dom"/>
</dbReference>
<evidence type="ECO:0000313" key="14">
    <source>
        <dbReference type="EMBL" id="GHI27417.1"/>
    </source>
</evidence>
<dbReference type="InterPro" id="IPR005467">
    <property type="entry name" value="His_kinase_dom"/>
</dbReference>
<name>A0ABQ3PQW5_9ACTN</name>
<dbReference type="SMART" id="SM00388">
    <property type="entry name" value="HisKA"/>
    <property type="match status" value="1"/>
</dbReference>
<evidence type="ECO:0000256" key="11">
    <source>
        <dbReference type="SAM" id="Phobius"/>
    </source>
</evidence>
<feature type="transmembrane region" description="Helical" evidence="11">
    <location>
        <begin position="135"/>
        <end position="156"/>
    </location>
</feature>
<dbReference type="SUPFAM" id="SSF47384">
    <property type="entry name" value="Homodimeric domain of signal transducing histidine kinase"/>
    <property type="match status" value="1"/>
</dbReference>
<evidence type="ECO:0000256" key="2">
    <source>
        <dbReference type="ARBA" id="ARBA00004236"/>
    </source>
</evidence>
<dbReference type="SMART" id="SM00304">
    <property type="entry name" value="HAMP"/>
    <property type="match status" value="1"/>
</dbReference>
<dbReference type="CDD" id="cd06225">
    <property type="entry name" value="HAMP"/>
    <property type="match status" value="1"/>
</dbReference>
<dbReference type="PROSITE" id="PS50109">
    <property type="entry name" value="HIS_KIN"/>
    <property type="match status" value="1"/>
</dbReference>
<evidence type="ECO:0000256" key="3">
    <source>
        <dbReference type="ARBA" id="ARBA00012438"/>
    </source>
</evidence>
<evidence type="ECO:0000256" key="7">
    <source>
        <dbReference type="ARBA" id="ARBA00022777"/>
    </source>
</evidence>
<keyword evidence="4" id="KW-0597">Phosphoprotein</keyword>
<dbReference type="EC" id="2.7.13.3" evidence="3"/>
<dbReference type="Pfam" id="PF02518">
    <property type="entry name" value="HATPase_c"/>
    <property type="match status" value="1"/>
</dbReference>
<keyword evidence="7 14" id="KW-0418">Kinase</keyword>
<dbReference type="InterPro" id="IPR003661">
    <property type="entry name" value="HisK_dim/P_dom"/>
</dbReference>
<sequence length="453" mass="48447">MTVVRSLLNPRSMRWKTIFLVAVACSSMAVTIGLLVHDSTLRRSMNDGAAKARSSLDSAVRDAHATGQEPPLATPGELPDALLRQLDQHGEGTLYENGPPAPVYWAARQEGGRLYAVEVDMTTDLLTRQALDRHLWKYSLLTLAVVVPATALATALPARRLRRVARTARSITAGDLDARTDMGGRGGDEITEIAATVDSMADSLQRRIADEQRFTADVAHELRTPLMGLLTSAGLLPEGEVTDLVRDRVQVLRDLVEDLLEISRLDAGAEQPLPRPVDLAELVEESVARTGLTARVTTRDAPAVARTDPRRLDRIVANLVVNAHRHGAGPVEITVSGTTITVRDHGPGFPADLLAHGPRRFRTGAVERGRGHGLGLTIARGQAQVIGAELDFANHPEDGGAVAVLRLPETAGGLPEDHGGEDDPGGAAAARAEDAPRTGLPDRARTDTRPMHS</sequence>
<dbReference type="SUPFAM" id="SSF55874">
    <property type="entry name" value="ATPase domain of HSP90 chaperone/DNA topoisomerase II/histidine kinase"/>
    <property type="match status" value="1"/>
</dbReference>
<feature type="domain" description="HAMP" evidence="13">
    <location>
        <begin position="158"/>
        <end position="209"/>
    </location>
</feature>
<dbReference type="InterPro" id="IPR003594">
    <property type="entry name" value="HATPase_dom"/>
</dbReference>
<evidence type="ECO:0000256" key="8">
    <source>
        <dbReference type="ARBA" id="ARBA00022989"/>
    </source>
</evidence>
<dbReference type="Pfam" id="PF00512">
    <property type="entry name" value="HisKA"/>
    <property type="match status" value="1"/>
</dbReference>
<accession>A0ABQ3PQW5</accession>
<dbReference type="Gene3D" id="6.10.340.10">
    <property type="match status" value="1"/>
</dbReference>
<protein>
    <recommendedName>
        <fullName evidence="3">histidine kinase</fullName>
        <ecNumber evidence="3">2.7.13.3</ecNumber>
    </recommendedName>
</protein>
<keyword evidence="15" id="KW-1185">Reference proteome</keyword>
<dbReference type="PANTHER" id="PTHR45436">
    <property type="entry name" value="SENSOR HISTIDINE KINASE YKOH"/>
    <property type="match status" value="1"/>
</dbReference>
<feature type="transmembrane region" description="Helical" evidence="11">
    <location>
        <begin position="17"/>
        <end position="36"/>
    </location>
</feature>
<comment type="caution">
    <text evidence="14">The sequence shown here is derived from an EMBL/GenBank/DDBJ whole genome shotgun (WGS) entry which is preliminary data.</text>
</comment>
<keyword evidence="9" id="KW-0902">Two-component regulatory system</keyword>
<evidence type="ECO:0000256" key="9">
    <source>
        <dbReference type="ARBA" id="ARBA00023012"/>
    </source>
</evidence>
<dbReference type="Gene3D" id="3.30.565.10">
    <property type="entry name" value="Histidine kinase-like ATPase, C-terminal domain"/>
    <property type="match status" value="1"/>
</dbReference>
<evidence type="ECO:0000256" key="10">
    <source>
        <dbReference type="SAM" id="MobiDB-lite"/>
    </source>
</evidence>
<dbReference type="Pfam" id="PF00672">
    <property type="entry name" value="HAMP"/>
    <property type="match status" value="1"/>
</dbReference>
<dbReference type="Proteomes" id="UP001052739">
    <property type="component" value="Unassembled WGS sequence"/>
</dbReference>
<feature type="region of interest" description="Disordered" evidence="10">
    <location>
        <begin position="58"/>
        <end position="77"/>
    </location>
</feature>
<comment type="subcellular location">
    <subcellularLocation>
        <location evidence="2">Cell membrane</location>
    </subcellularLocation>
</comment>
<keyword evidence="6 11" id="KW-0812">Transmembrane</keyword>
<dbReference type="SMART" id="SM00387">
    <property type="entry name" value="HATPase_c"/>
    <property type="match status" value="1"/>
</dbReference>
<dbReference type="CDD" id="cd00082">
    <property type="entry name" value="HisKA"/>
    <property type="match status" value="1"/>
</dbReference>
<feature type="domain" description="Histidine kinase" evidence="12">
    <location>
        <begin position="217"/>
        <end position="411"/>
    </location>
</feature>
<gene>
    <name evidence="14" type="ORF">Shyd_87880</name>
</gene>
<dbReference type="PROSITE" id="PS50885">
    <property type="entry name" value="HAMP"/>
    <property type="match status" value="1"/>
</dbReference>
<comment type="catalytic activity">
    <reaction evidence="1">
        <text>ATP + protein L-histidine = ADP + protein N-phospho-L-histidine.</text>
        <dbReference type="EC" id="2.7.13.3"/>
    </reaction>
</comment>
<organism evidence="14 15">
    <name type="scientific">Streptomyces hydrogenans</name>
    <dbReference type="NCBI Taxonomy" id="1873719"/>
    <lineage>
        <taxon>Bacteria</taxon>
        <taxon>Bacillati</taxon>
        <taxon>Actinomycetota</taxon>
        <taxon>Actinomycetes</taxon>
        <taxon>Kitasatosporales</taxon>
        <taxon>Streptomycetaceae</taxon>
        <taxon>Streptomyces</taxon>
    </lineage>
</organism>